<proteinExistence type="predicted"/>
<evidence type="ECO:0000313" key="2">
    <source>
        <dbReference type="EMBL" id="WOC14262.1"/>
    </source>
</evidence>
<dbReference type="PANTHER" id="PTHR42877">
    <property type="entry name" value="L-ORNITHINE N(5)-MONOOXYGENASE-RELATED"/>
    <property type="match status" value="1"/>
</dbReference>
<keyword evidence="2" id="KW-0560">Oxidoreductase</keyword>
<dbReference type="InterPro" id="IPR051209">
    <property type="entry name" value="FAD-bind_Monooxygenase_sf"/>
</dbReference>
<organism evidence="2">
    <name type="scientific">Gordonia sp. MP11Mi</name>
    <dbReference type="NCBI Taxonomy" id="3022769"/>
    <lineage>
        <taxon>Bacteria</taxon>
        <taxon>Bacillati</taxon>
        <taxon>Actinomycetota</taxon>
        <taxon>Actinomycetes</taxon>
        <taxon>Mycobacteriales</taxon>
        <taxon>Gordoniaceae</taxon>
        <taxon>Gordonia</taxon>
    </lineage>
</organism>
<dbReference type="PRINTS" id="PR00469">
    <property type="entry name" value="PNDRDTASEII"/>
</dbReference>
<dbReference type="GO" id="GO:0004497">
    <property type="term" value="F:monooxygenase activity"/>
    <property type="evidence" value="ECO:0007669"/>
    <property type="project" value="UniProtKB-KW"/>
</dbReference>
<dbReference type="InterPro" id="IPR036188">
    <property type="entry name" value="FAD/NAD-bd_sf"/>
</dbReference>
<dbReference type="SUPFAM" id="SSF51905">
    <property type="entry name" value="FAD/NAD(P)-binding domain"/>
    <property type="match status" value="2"/>
</dbReference>
<dbReference type="Gene3D" id="3.50.50.60">
    <property type="entry name" value="FAD/NAD(P)-binding domain"/>
    <property type="match status" value="3"/>
</dbReference>
<dbReference type="PANTHER" id="PTHR42877:SF4">
    <property type="entry name" value="FAD_NAD(P)-BINDING DOMAIN-CONTAINING PROTEIN-RELATED"/>
    <property type="match status" value="1"/>
</dbReference>
<reference evidence="2" key="1">
    <citation type="submission" date="2023-06" db="EMBL/GenBank/DDBJ databases">
        <title>Gordonia sp. nov. and Pseudochrobactrum sp. nov., two species isolated from the burying beetle Nicrophorus vespilloides.</title>
        <authorList>
            <person name="Poehlein A."/>
            <person name="Guzman J."/>
            <person name="Daniel R."/>
            <person name="Vilcinskas A."/>
        </authorList>
    </citation>
    <scope>NUCLEOTIDE SEQUENCE</scope>
    <source>
        <strain evidence="2">MP11Mi</strain>
    </source>
</reference>
<feature type="domain" description="FAD/NAD(P)-binding" evidence="1">
    <location>
        <begin position="14"/>
        <end position="216"/>
    </location>
</feature>
<gene>
    <name evidence="2" type="ORF">MP11Mi_33760</name>
</gene>
<dbReference type="PRINTS" id="PR00368">
    <property type="entry name" value="FADPNR"/>
</dbReference>
<keyword evidence="2" id="KW-0503">Monooxygenase</keyword>
<sequence>MKDESTHDGTGPDFHVAIIGAGAGGICAGIKLQKLGITDFVILERTSEMGGTWAANTYPNVGADLPFLAYQFSFAPKADWDHFFAKGDQIQDYHLGLAIDAGLHHKTMLDTEVRKEEWDEERLLWRLRIGDGSTITARFVLSAVGAYINPKDRPTIPGLDEFSGEVMIPSRWNHDYDFAGKRAAVIGVGSSSVQIAPALAEEVEHLDVYQRTPQRYFPKPDFRTPRWMQRLLRLPTVAGQLHEAILGVLEIGLRVLIYTPKPLFNVGATVFDFVGDRLYNLWLWLCVRSKEDRNKLRPSFGAACTRGTLGGGYLSIFNRDNVELHTEGIDHLTADSIVTRDGLDHPIDVLVLATGYEMFSDPETYREDTVLGYGGFDLGRFYNTHGLRAYHSTAVAGLPNRWLLVGPYSWTGTAFHYILENATRHIMAVLTEARVRDATRVEVRQEAQDKFHADMVDKGANIARYFNVNCAGSNTYFVNSHGDAVYVRPWTIYQSRRRSVDFDRTDYSFSSTPNTVVRPAPPEQEVMA</sequence>
<evidence type="ECO:0000259" key="1">
    <source>
        <dbReference type="Pfam" id="PF07992"/>
    </source>
</evidence>
<dbReference type="InterPro" id="IPR023753">
    <property type="entry name" value="FAD/NAD-binding_dom"/>
</dbReference>
<dbReference type="RefSeq" id="WP_420040015.1">
    <property type="nucleotide sequence ID" value="NZ_CP128986.1"/>
</dbReference>
<dbReference type="Pfam" id="PF07992">
    <property type="entry name" value="Pyr_redox_2"/>
    <property type="match status" value="1"/>
</dbReference>
<dbReference type="EC" id="1.14.13.-" evidence="2"/>
<dbReference type="EMBL" id="CP128986">
    <property type="protein sequence ID" value="WOC14262.1"/>
    <property type="molecule type" value="Genomic_DNA"/>
</dbReference>
<accession>A0AA97GWY8</accession>
<protein>
    <submittedName>
        <fullName evidence="2">Baeyer-Villiger monooxygenase</fullName>
        <ecNumber evidence="2">1.14.13.-</ecNumber>
    </submittedName>
</protein>
<dbReference type="AlphaFoldDB" id="A0AA97GWY8"/>
<name>A0AA97GWY8_9ACTN</name>